<dbReference type="eggNOG" id="COG4191">
    <property type="taxonomic scope" value="Bacteria"/>
</dbReference>
<evidence type="ECO:0000256" key="8">
    <source>
        <dbReference type="ARBA" id="ARBA00023012"/>
    </source>
</evidence>
<dbReference type="GO" id="GO:0000155">
    <property type="term" value="F:phosphorelay sensor kinase activity"/>
    <property type="evidence" value="ECO:0007669"/>
    <property type="project" value="InterPro"/>
</dbReference>
<dbReference type="InterPro" id="IPR036097">
    <property type="entry name" value="HisK_dim/P_sf"/>
</dbReference>
<dbReference type="InterPro" id="IPR005467">
    <property type="entry name" value="His_kinase_dom"/>
</dbReference>
<feature type="compositionally biased region" description="Low complexity" evidence="9">
    <location>
        <begin position="58"/>
        <end position="71"/>
    </location>
</feature>
<keyword evidence="6" id="KW-0418">Kinase</keyword>
<keyword evidence="8" id="KW-0902">Two-component regulatory system</keyword>
<dbReference type="PROSITE" id="PS50109">
    <property type="entry name" value="HIS_KIN"/>
    <property type="match status" value="1"/>
</dbReference>
<feature type="region of interest" description="Disordered" evidence="9">
    <location>
        <begin position="43"/>
        <end position="71"/>
    </location>
</feature>
<dbReference type="HOGENOM" id="CLU_000445_89_1_0"/>
<dbReference type="PANTHER" id="PTHR43065:SF10">
    <property type="entry name" value="PEROXIDE STRESS-ACTIVATED HISTIDINE KINASE MAK3"/>
    <property type="match status" value="1"/>
</dbReference>
<dbReference type="SMART" id="SM00387">
    <property type="entry name" value="HATPase_c"/>
    <property type="match status" value="1"/>
</dbReference>
<dbReference type="SMART" id="SM00388">
    <property type="entry name" value="HisKA"/>
    <property type="match status" value="1"/>
</dbReference>
<keyword evidence="7 11" id="KW-0067">ATP-binding</keyword>
<gene>
    <name evidence="11" type="ordered locus">Plim_2545</name>
</gene>
<evidence type="ECO:0000256" key="6">
    <source>
        <dbReference type="ARBA" id="ARBA00022777"/>
    </source>
</evidence>
<accession>D5SPZ5</accession>
<keyword evidence="3" id="KW-0597">Phosphoprotein</keyword>
<dbReference type="OrthoDB" id="239518at2"/>
<reference evidence="11 12" key="1">
    <citation type="journal article" date="2010" name="Stand. Genomic Sci.">
        <title>Complete genome sequence of Planctomyces limnophilus type strain (Mu 290).</title>
        <authorList>
            <person name="Labutti K."/>
            <person name="Sikorski J."/>
            <person name="Schneider S."/>
            <person name="Nolan M."/>
            <person name="Lucas S."/>
            <person name="Glavina Del Rio T."/>
            <person name="Tice H."/>
            <person name="Cheng J.F."/>
            <person name="Goodwin L."/>
            <person name="Pitluck S."/>
            <person name="Liolios K."/>
            <person name="Ivanova N."/>
            <person name="Mavromatis K."/>
            <person name="Mikhailova N."/>
            <person name="Pati A."/>
            <person name="Chen A."/>
            <person name="Palaniappan K."/>
            <person name="Land M."/>
            <person name="Hauser L."/>
            <person name="Chang Y.J."/>
            <person name="Jeffries C.D."/>
            <person name="Tindall B.J."/>
            <person name="Rohde M."/>
            <person name="Goker M."/>
            <person name="Woyke T."/>
            <person name="Bristow J."/>
            <person name="Eisen J.A."/>
            <person name="Markowitz V."/>
            <person name="Hugenholtz P."/>
            <person name="Kyrpides N.C."/>
            <person name="Klenk H.P."/>
            <person name="Lapidus A."/>
        </authorList>
    </citation>
    <scope>NUCLEOTIDE SEQUENCE [LARGE SCALE GENOMIC DNA]</scope>
    <source>
        <strain evidence="12">ATCC 43296 / DSM 3776 / IFAM 1008 / 290</strain>
    </source>
</reference>
<evidence type="ECO:0000256" key="5">
    <source>
        <dbReference type="ARBA" id="ARBA00022741"/>
    </source>
</evidence>
<evidence type="ECO:0000259" key="10">
    <source>
        <dbReference type="PROSITE" id="PS50109"/>
    </source>
</evidence>
<evidence type="ECO:0000256" key="4">
    <source>
        <dbReference type="ARBA" id="ARBA00022679"/>
    </source>
</evidence>
<dbReference type="Gene3D" id="1.10.287.130">
    <property type="match status" value="1"/>
</dbReference>
<name>D5SPZ5_PLAL2</name>
<proteinExistence type="predicted"/>
<dbReference type="AlphaFoldDB" id="D5SPZ5"/>
<feature type="domain" description="Histidine kinase" evidence="10">
    <location>
        <begin position="87"/>
        <end position="310"/>
    </location>
</feature>
<keyword evidence="12" id="KW-1185">Reference proteome</keyword>
<dbReference type="KEGG" id="plm:Plim_2545"/>
<evidence type="ECO:0000256" key="1">
    <source>
        <dbReference type="ARBA" id="ARBA00000085"/>
    </source>
</evidence>
<dbReference type="InterPro" id="IPR004358">
    <property type="entry name" value="Sig_transdc_His_kin-like_C"/>
</dbReference>
<evidence type="ECO:0000313" key="12">
    <source>
        <dbReference type="Proteomes" id="UP000002220"/>
    </source>
</evidence>
<dbReference type="InterPro" id="IPR036890">
    <property type="entry name" value="HATPase_C_sf"/>
</dbReference>
<organism evidence="11 12">
    <name type="scientific">Planctopirus limnophila (strain ATCC 43296 / DSM 3776 / IFAM 1008 / Mu 290)</name>
    <name type="common">Planctomyces limnophilus</name>
    <dbReference type="NCBI Taxonomy" id="521674"/>
    <lineage>
        <taxon>Bacteria</taxon>
        <taxon>Pseudomonadati</taxon>
        <taxon>Planctomycetota</taxon>
        <taxon>Planctomycetia</taxon>
        <taxon>Planctomycetales</taxon>
        <taxon>Planctomycetaceae</taxon>
        <taxon>Planctopirus</taxon>
    </lineage>
</organism>
<dbReference type="CDD" id="cd00082">
    <property type="entry name" value="HisKA"/>
    <property type="match status" value="1"/>
</dbReference>
<evidence type="ECO:0000256" key="7">
    <source>
        <dbReference type="ARBA" id="ARBA00022840"/>
    </source>
</evidence>
<evidence type="ECO:0000313" key="11">
    <source>
        <dbReference type="EMBL" id="ADG68370.1"/>
    </source>
</evidence>
<dbReference type="InterPro" id="IPR003661">
    <property type="entry name" value="HisK_dim/P_dom"/>
</dbReference>
<protein>
    <recommendedName>
        <fullName evidence="2">histidine kinase</fullName>
        <ecNumber evidence="2">2.7.13.3</ecNumber>
    </recommendedName>
</protein>
<dbReference type="Pfam" id="PF00512">
    <property type="entry name" value="HisKA"/>
    <property type="match status" value="1"/>
</dbReference>
<dbReference type="PRINTS" id="PR00344">
    <property type="entry name" value="BCTRLSENSOR"/>
</dbReference>
<dbReference type="Pfam" id="PF02518">
    <property type="entry name" value="HATPase_c"/>
    <property type="match status" value="1"/>
</dbReference>
<evidence type="ECO:0000256" key="2">
    <source>
        <dbReference type="ARBA" id="ARBA00012438"/>
    </source>
</evidence>
<comment type="catalytic activity">
    <reaction evidence="1">
        <text>ATP + protein L-histidine = ADP + protein N-phospho-L-histidine.</text>
        <dbReference type="EC" id="2.7.13.3"/>
    </reaction>
</comment>
<dbReference type="Proteomes" id="UP000002220">
    <property type="component" value="Chromosome"/>
</dbReference>
<dbReference type="InterPro" id="IPR003594">
    <property type="entry name" value="HATPase_dom"/>
</dbReference>
<evidence type="ECO:0000256" key="3">
    <source>
        <dbReference type="ARBA" id="ARBA00022553"/>
    </source>
</evidence>
<dbReference type="SUPFAM" id="SSF47384">
    <property type="entry name" value="Homodimeric domain of signal transducing histidine kinase"/>
    <property type="match status" value="1"/>
</dbReference>
<dbReference type="PANTHER" id="PTHR43065">
    <property type="entry name" value="SENSOR HISTIDINE KINASE"/>
    <property type="match status" value="1"/>
</dbReference>
<keyword evidence="5" id="KW-0547">Nucleotide-binding</keyword>
<sequence length="314" mass="34512">MLVHSADSMHPTRFIACVLFETPWALTGKHPENTVEHAVPEKASAMNDEDQPTLPIDTATSSNASLSENSWSPDASRLEALAEFAAGAGHEINNPLATILGRVQLLLPGESHPDRRKHLETIMSQTLRIRDMIGDLMLFARPPAPQRALVDVKQLVETVCLKQKPEIQIAGCELEFTSELLETTPEGHSETGKFLAFIDRHQLSIVVAELLRNARQAMKENGGVIRVYLSRITDGLPQLQLIVADTGRGFSALDQQHAFDPFYSGRQAGRGIGFGLCKVWQIVRQHHGTIAIDSQPEGPTSITITIPVEEPMEP</sequence>
<dbReference type="SUPFAM" id="SSF55874">
    <property type="entry name" value="ATPase domain of HSP90 chaperone/DNA topoisomerase II/histidine kinase"/>
    <property type="match status" value="1"/>
</dbReference>
<dbReference type="GO" id="GO:0005524">
    <property type="term" value="F:ATP binding"/>
    <property type="evidence" value="ECO:0007669"/>
    <property type="project" value="UniProtKB-KW"/>
</dbReference>
<dbReference type="EC" id="2.7.13.3" evidence="2"/>
<dbReference type="EMBL" id="CP001744">
    <property type="protein sequence ID" value="ADG68370.1"/>
    <property type="molecule type" value="Genomic_DNA"/>
</dbReference>
<dbReference type="STRING" id="521674.Plim_2545"/>
<evidence type="ECO:0000256" key="9">
    <source>
        <dbReference type="SAM" id="MobiDB-lite"/>
    </source>
</evidence>
<keyword evidence="4" id="KW-0808">Transferase</keyword>
<dbReference type="Gene3D" id="3.30.565.10">
    <property type="entry name" value="Histidine kinase-like ATPase, C-terminal domain"/>
    <property type="match status" value="1"/>
</dbReference>